<sequence length="201" mass="23229">MASRNLRSISLIISENNVKHNHGYGRTWNRTRILPKIEYIWSSAGMKGTGKLEIPEKTRRPSASSGTIPTYDNPRVAQSRIKRGSYRWEASICWGRHSHKAPGTRQCNDMSRVFCRRRRITPRRRPKITVCPAIANRRLNSTYGCIEWMRFSYDGVNLHRLNTHLVSCIRYFSGHSLSSLDMSQVLHEGFRFCIRHVPGAT</sequence>
<reference evidence="2 3" key="1">
    <citation type="submission" date="2023-02" db="EMBL/GenBank/DDBJ databases">
        <title>LHISI_Scaffold_Assembly.</title>
        <authorList>
            <person name="Stuart O.P."/>
            <person name="Cleave R."/>
            <person name="Magrath M.J.L."/>
            <person name="Mikheyev A.S."/>
        </authorList>
    </citation>
    <scope>NUCLEOTIDE SEQUENCE [LARGE SCALE GENOMIC DNA]</scope>
    <source>
        <strain evidence="2">Daus_M_001</strain>
        <tissue evidence="2">Leg muscle</tissue>
    </source>
</reference>
<evidence type="ECO:0000256" key="1">
    <source>
        <dbReference type="SAM" id="MobiDB-lite"/>
    </source>
</evidence>
<protein>
    <recommendedName>
        <fullName evidence="4">Ribosomal protein L2</fullName>
    </recommendedName>
</protein>
<dbReference type="Proteomes" id="UP001159363">
    <property type="component" value="Chromosome 3"/>
</dbReference>
<comment type="caution">
    <text evidence="2">The sequence shown here is derived from an EMBL/GenBank/DDBJ whole genome shotgun (WGS) entry which is preliminary data.</text>
</comment>
<feature type="compositionally biased region" description="Polar residues" evidence="1">
    <location>
        <begin position="61"/>
        <end position="70"/>
    </location>
</feature>
<dbReference type="EMBL" id="JARBHB010000003">
    <property type="protein sequence ID" value="KAJ8891088.1"/>
    <property type="molecule type" value="Genomic_DNA"/>
</dbReference>
<evidence type="ECO:0000313" key="2">
    <source>
        <dbReference type="EMBL" id="KAJ8891088.1"/>
    </source>
</evidence>
<gene>
    <name evidence="2" type="ORF">PR048_010598</name>
</gene>
<organism evidence="2 3">
    <name type="scientific">Dryococelus australis</name>
    <dbReference type="NCBI Taxonomy" id="614101"/>
    <lineage>
        <taxon>Eukaryota</taxon>
        <taxon>Metazoa</taxon>
        <taxon>Ecdysozoa</taxon>
        <taxon>Arthropoda</taxon>
        <taxon>Hexapoda</taxon>
        <taxon>Insecta</taxon>
        <taxon>Pterygota</taxon>
        <taxon>Neoptera</taxon>
        <taxon>Polyneoptera</taxon>
        <taxon>Phasmatodea</taxon>
        <taxon>Verophasmatodea</taxon>
        <taxon>Anareolatae</taxon>
        <taxon>Phasmatidae</taxon>
        <taxon>Eurycanthinae</taxon>
        <taxon>Dryococelus</taxon>
    </lineage>
</organism>
<feature type="region of interest" description="Disordered" evidence="1">
    <location>
        <begin position="51"/>
        <end position="74"/>
    </location>
</feature>
<name>A0ABQ9I378_9NEOP</name>
<accession>A0ABQ9I378</accession>
<evidence type="ECO:0000313" key="3">
    <source>
        <dbReference type="Proteomes" id="UP001159363"/>
    </source>
</evidence>
<proteinExistence type="predicted"/>
<keyword evidence="3" id="KW-1185">Reference proteome</keyword>
<evidence type="ECO:0008006" key="4">
    <source>
        <dbReference type="Google" id="ProtNLM"/>
    </source>
</evidence>